<accession>A0ABX7SM54</accession>
<keyword evidence="2" id="KW-0472">Membrane</keyword>
<keyword evidence="4" id="KW-1185">Reference proteome</keyword>
<protein>
    <submittedName>
        <fullName evidence="3">Uncharacterized protein</fullName>
    </submittedName>
</protein>
<proteinExistence type="predicted"/>
<feature type="compositionally biased region" description="Pro residues" evidence="1">
    <location>
        <begin position="135"/>
        <end position="145"/>
    </location>
</feature>
<dbReference type="RefSeq" id="WP_207823693.1">
    <property type="nucleotide sequence ID" value="NZ_CP062006.1"/>
</dbReference>
<sequence length="159" mass="16143">MTSSAAPSSLSRILIGSLIGAVIGLILLALGVAILWNAADQRMAGAPAPSLPPSSAPTASTSEAAGSPMPYPKVAPGAAGVPAAPEPEAPPQAATSVWRSIFDDKEERAVAPAPQPASPPAVTPPRPAAQRAPVRPVPSRPATPRRPPEAQRQDDSLFF</sequence>
<keyword evidence="2" id="KW-1133">Transmembrane helix</keyword>
<keyword evidence="2" id="KW-0812">Transmembrane</keyword>
<feature type="compositionally biased region" description="Basic and acidic residues" evidence="1">
    <location>
        <begin position="146"/>
        <end position="159"/>
    </location>
</feature>
<dbReference type="EMBL" id="CP062006">
    <property type="protein sequence ID" value="QTC87405.1"/>
    <property type="molecule type" value="Genomic_DNA"/>
</dbReference>
<evidence type="ECO:0000256" key="1">
    <source>
        <dbReference type="SAM" id="MobiDB-lite"/>
    </source>
</evidence>
<feature type="transmembrane region" description="Helical" evidence="2">
    <location>
        <begin position="13"/>
        <end position="36"/>
    </location>
</feature>
<evidence type="ECO:0000256" key="2">
    <source>
        <dbReference type="SAM" id="Phobius"/>
    </source>
</evidence>
<evidence type="ECO:0000313" key="4">
    <source>
        <dbReference type="Proteomes" id="UP000663942"/>
    </source>
</evidence>
<reference evidence="3 4" key="1">
    <citation type="submission" date="2020-09" db="EMBL/GenBank/DDBJ databases">
        <title>Brevundimonas sp. LVF1 isolated from an oligotrophic pond in Goettingen, Germany.</title>
        <authorList>
            <person name="Friedrich I."/>
            <person name="Klassen A."/>
            <person name="Neubauer H."/>
            <person name="Schneider D."/>
            <person name="Hertel R."/>
            <person name="Daniel R."/>
        </authorList>
    </citation>
    <scope>NUCLEOTIDE SEQUENCE [LARGE SCALE GENOMIC DNA]</scope>
    <source>
        <strain evidence="3 4">LVF1</strain>
    </source>
</reference>
<feature type="region of interest" description="Disordered" evidence="1">
    <location>
        <begin position="44"/>
        <end position="159"/>
    </location>
</feature>
<evidence type="ECO:0000313" key="3">
    <source>
        <dbReference type="EMBL" id="QTC87405.1"/>
    </source>
</evidence>
<feature type="compositionally biased region" description="Pro residues" evidence="1">
    <location>
        <begin position="113"/>
        <end position="127"/>
    </location>
</feature>
<dbReference type="Proteomes" id="UP000663942">
    <property type="component" value="Chromosome"/>
</dbReference>
<organism evidence="3 4">
    <name type="scientific">Brevundimonas pondensis</name>
    <dbReference type="NCBI Taxonomy" id="2774189"/>
    <lineage>
        <taxon>Bacteria</taxon>
        <taxon>Pseudomonadati</taxon>
        <taxon>Pseudomonadota</taxon>
        <taxon>Alphaproteobacteria</taxon>
        <taxon>Caulobacterales</taxon>
        <taxon>Caulobacteraceae</taxon>
        <taxon>Brevundimonas</taxon>
    </lineage>
</organism>
<feature type="compositionally biased region" description="Low complexity" evidence="1">
    <location>
        <begin position="56"/>
        <end position="83"/>
    </location>
</feature>
<name>A0ABX7SM54_9CAUL</name>
<gene>
    <name evidence="3" type="ORF">IFE19_15130</name>
</gene>